<dbReference type="EMBL" id="BOLY01000002">
    <property type="protein sequence ID" value="GIZ39041.1"/>
    <property type="molecule type" value="Genomic_DNA"/>
</dbReference>
<reference evidence="2 3" key="1">
    <citation type="submission" date="2021-01" db="EMBL/GenBank/DDBJ databases">
        <title>Cercospora kikuchii MAFF 305040 whole genome shotgun sequence.</title>
        <authorList>
            <person name="Kashiwa T."/>
            <person name="Suzuki T."/>
        </authorList>
    </citation>
    <scope>NUCLEOTIDE SEQUENCE [LARGE SCALE GENOMIC DNA]</scope>
    <source>
        <strain evidence="2 3">MAFF 305040</strain>
    </source>
</reference>
<dbReference type="GeneID" id="68288008"/>
<dbReference type="Proteomes" id="UP000825890">
    <property type="component" value="Unassembled WGS sequence"/>
</dbReference>
<feature type="compositionally biased region" description="Basic and acidic residues" evidence="1">
    <location>
        <begin position="32"/>
        <end position="45"/>
    </location>
</feature>
<proteinExistence type="predicted"/>
<evidence type="ECO:0000313" key="3">
    <source>
        <dbReference type="Proteomes" id="UP000825890"/>
    </source>
</evidence>
<feature type="region of interest" description="Disordered" evidence="1">
    <location>
        <begin position="1"/>
        <end position="52"/>
    </location>
</feature>
<dbReference type="OrthoDB" id="3650112at2759"/>
<protein>
    <submittedName>
        <fullName evidence="2">Uncharacterized protein</fullName>
    </submittedName>
</protein>
<dbReference type="InterPro" id="IPR038883">
    <property type="entry name" value="AN11006-like"/>
</dbReference>
<gene>
    <name evidence="2" type="ORF">CKM354_000243300</name>
</gene>
<dbReference type="PANTHER" id="PTHR42085:SF2">
    <property type="entry name" value="F-BOX DOMAIN-CONTAINING PROTEIN"/>
    <property type="match status" value="1"/>
</dbReference>
<name>A0A9P3CA82_9PEZI</name>
<dbReference type="PANTHER" id="PTHR42085">
    <property type="entry name" value="F-BOX DOMAIN-CONTAINING PROTEIN"/>
    <property type="match status" value="1"/>
</dbReference>
<evidence type="ECO:0000256" key="1">
    <source>
        <dbReference type="SAM" id="MobiDB-lite"/>
    </source>
</evidence>
<sequence length="254" mass="29090">MARRNRKEQRARAAFRNAKREATARRKKRDHAAKLEEVNPCKSFHDSQQQEGSRLMSLPAELRNRVYALALPGPYVSIQKCILVTEPDVSTAPALLLTCKRVHQEAIGIYYSSTIFLNQPSHLLEPSERNDDLENWLRGIGSAQDGPYDTIVETCLDEIAETRRLAENICRRPVWGAEVVKTSLEFELHESSATIWTCDPEKLCANIYGTYYKDSIETPSAEFRDFLFKRSSRVVAGMWIPSDHPDMWGGEWWS</sequence>
<accession>A0A9P3CA82</accession>
<dbReference type="AlphaFoldDB" id="A0A9P3CA82"/>
<dbReference type="RefSeq" id="XP_044653528.1">
    <property type="nucleotide sequence ID" value="XM_044797593.1"/>
</dbReference>
<keyword evidence="3" id="KW-1185">Reference proteome</keyword>
<organism evidence="2 3">
    <name type="scientific">Cercospora kikuchii</name>
    <dbReference type="NCBI Taxonomy" id="84275"/>
    <lineage>
        <taxon>Eukaryota</taxon>
        <taxon>Fungi</taxon>
        <taxon>Dikarya</taxon>
        <taxon>Ascomycota</taxon>
        <taxon>Pezizomycotina</taxon>
        <taxon>Dothideomycetes</taxon>
        <taxon>Dothideomycetidae</taxon>
        <taxon>Mycosphaerellales</taxon>
        <taxon>Mycosphaerellaceae</taxon>
        <taxon>Cercospora</taxon>
    </lineage>
</organism>
<evidence type="ECO:0000313" key="2">
    <source>
        <dbReference type="EMBL" id="GIZ39041.1"/>
    </source>
</evidence>
<comment type="caution">
    <text evidence="2">The sequence shown here is derived from an EMBL/GenBank/DDBJ whole genome shotgun (WGS) entry which is preliminary data.</text>
</comment>